<evidence type="ECO:0000313" key="2">
    <source>
        <dbReference type="Proteomes" id="UP000807159"/>
    </source>
</evidence>
<protein>
    <submittedName>
        <fullName evidence="1">Uncharacterized protein</fullName>
    </submittedName>
</protein>
<name>A0A8T2WFV6_POPDE</name>
<dbReference type="EMBL" id="JACEGQ020000019">
    <property type="protein sequence ID" value="KAH8479878.1"/>
    <property type="molecule type" value="Genomic_DNA"/>
</dbReference>
<sequence length="147" mass="16964">MGPRLWHSLFPNSIYTHLITAEAYHRRFVDVDNSGAIDSFLAATVHLTELQNSLTKMLWLQNHCLCSPSLQIIGLKKSWKTCCIGDKEATTRPQSDQDYDYNKENPFRLKGYSTGWIASRLKRSKLMFENGKEEDYWRNAGLYLLGS</sequence>
<dbReference type="AlphaFoldDB" id="A0A8T2WFV6"/>
<keyword evidence="2" id="KW-1185">Reference proteome</keyword>
<evidence type="ECO:0000313" key="1">
    <source>
        <dbReference type="EMBL" id="KAH8479878.1"/>
    </source>
</evidence>
<gene>
    <name evidence="1" type="ORF">H0E87_030186</name>
</gene>
<reference evidence="1" key="1">
    <citation type="journal article" date="2021" name="J. Hered.">
        <title>Genome Assembly of Salicaceae Populus deltoides (Eastern Cottonwood) I-69 Based on Nanopore Sequencing and Hi-C Technologies.</title>
        <authorList>
            <person name="Bai S."/>
            <person name="Wu H."/>
            <person name="Zhang J."/>
            <person name="Pan Z."/>
            <person name="Zhao W."/>
            <person name="Li Z."/>
            <person name="Tong C."/>
        </authorList>
    </citation>
    <scope>NUCLEOTIDE SEQUENCE</scope>
    <source>
        <tissue evidence="1">Leaf</tissue>
    </source>
</reference>
<proteinExistence type="predicted"/>
<accession>A0A8T2WFV6</accession>
<comment type="caution">
    <text evidence="1">The sequence shown here is derived from an EMBL/GenBank/DDBJ whole genome shotgun (WGS) entry which is preliminary data.</text>
</comment>
<organism evidence="1 2">
    <name type="scientific">Populus deltoides</name>
    <name type="common">Eastern poplar</name>
    <name type="synonym">Eastern cottonwood</name>
    <dbReference type="NCBI Taxonomy" id="3696"/>
    <lineage>
        <taxon>Eukaryota</taxon>
        <taxon>Viridiplantae</taxon>
        <taxon>Streptophyta</taxon>
        <taxon>Embryophyta</taxon>
        <taxon>Tracheophyta</taxon>
        <taxon>Spermatophyta</taxon>
        <taxon>Magnoliopsida</taxon>
        <taxon>eudicotyledons</taxon>
        <taxon>Gunneridae</taxon>
        <taxon>Pentapetalae</taxon>
        <taxon>rosids</taxon>
        <taxon>fabids</taxon>
        <taxon>Malpighiales</taxon>
        <taxon>Salicaceae</taxon>
        <taxon>Saliceae</taxon>
        <taxon>Populus</taxon>
    </lineage>
</organism>
<dbReference type="Proteomes" id="UP000807159">
    <property type="component" value="Chromosome 19"/>
</dbReference>